<evidence type="ECO:0000256" key="1">
    <source>
        <dbReference type="PROSITE-ProRule" id="PRU00325"/>
    </source>
</evidence>
<keyword evidence="1" id="KW-0863">Zinc-finger</keyword>
<name>A0AAU7AVH5_9ACTN</name>
<keyword evidence="1" id="KW-0479">Metal-binding</keyword>
<reference evidence="4" key="1">
    <citation type="submission" date="2022-12" db="EMBL/GenBank/DDBJ databases">
        <title>Paraconexibacter alkalitolerans sp. nov. and Baekduia alba sp. nov., isolated from soil and emended description of the genera Paraconexibacter (Chun et al., 2020) and Baekduia (An et al., 2020).</title>
        <authorList>
            <person name="Vieira S."/>
            <person name="Huber K.J."/>
            <person name="Geppert A."/>
            <person name="Wolf J."/>
            <person name="Neumann-Schaal M."/>
            <person name="Muesken M."/>
            <person name="Overmann J."/>
        </authorList>
    </citation>
    <scope>NUCLEOTIDE SEQUENCE</scope>
    <source>
        <strain evidence="4">AEG42_29</strain>
    </source>
</reference>
<accession>A0AAU7AVH5</accession>
<dbReference type="KEGG" id="parq:DSM112329_02505"/>
<evidence type="ECO:0000259" key="3">
    <source>
        <dbReference type="PROSITE" id="PS50966"/>
    </source>
</evidence>
<feature type="domain" description="SWIM-type" evidence="3">
    <location>
        <begin position="54"/>
        <end position="88"/>
    </location>
</feature>
<dbReference type="PROSITE" id="PS50966">
    <property type="entry name" value="ZF_SWIM"/>
    <property type="match status" value="1"/>
</dbReference>
<dbReference type="GO" id="GO:0008270">
    <property type="term" value="F:zinc ion binding"/>
    <property type="evidence" value="ECO:0007669"/>
    <property type="project" value="UniProtKB-KW"/>
</dbReference>
<dbReference type="AlphaFoldDB" id="A0AAU7AVH5"/>
<feature type="compositionally biased region" description="Low complexity" evidence="2">
    <location>
        <begin position="98"/>
        <end position="114"/>
    </location>
</feature>
<organism evidence="4">
    <name type="scientific">Paraconexibacter sp. AEG42_29</name>
    <dbReference type="NCBI Taxonomy" id="2997339"/>
    <lineage>
        <taxon>Bacteria</taxon>
        <taxon>Bacillati</taxon>
        <taxon>Actinomycetota</taxon>
        <taxon>Thermoleophilia</taxon>
        <taxon>Solirubrobacterales</taxon>
        <taxon>Paraconexibacteraceae</taxon>
        <taxon>Paraconexibacter</taxon>
    </lineage>
</organism>
<protein>
    <recommendedName>
        <fullName evidence="3">SWIM-type domain-containing protein</fullName>
    </recommendedName>
</protein>
<keyword evidence="1" id="KW-0862">Zinc</keyword>
<evidence type="ECO:0000313" key="4">
    <source>
        <dbReference type="EMBL" id="XAY05647.1"/>
    </source>
</evidence>
<sequence length="669" mass="67802">MSPRADVLALDDDALASLANRGIVKRASREVADGRGPAVTDDAGTLTATFADGTLVVLPPSTVLEEARCSCPASGVCRHRVMLVLAYRAAGDDGGAGDPPAADEPAAAGDPGADAAAAGAAAWSPGAFTDAELEAHLGTRPLAAARRAQRAGYRARVRRATAADPIASVELASCTVRFLVARELGYARVDAARGERADAVALAVWACRTADASGDAAAVVELQVGGTGSAAGGSGAEPVLAVIEDLLADGVAATAPAAATAIAAVRRALEAVNLRWHVDLLDDLADQVDAYRTRSARYDPALAAAYAAEAIARHRSATGGGAALRVQVLGTEETAETPLRLLRLTGLGARVHGDESSRTVEVYLAHGEARVVLALRRRADAGGGAAPTAAELGRRKAGRARLSAIAAGNVVTESAVRAANRIVRIADSRVARTTVAPSGGRWDDLPPDLVVEDLEAEAARLAALPPSLVRARVVADTVRAVRVTAVEDLHFRPGTQQLVATIRAPHGTARLVASHSAATPGAIDALARALSGDTGEVRFVAGHLRRAGGGVDLEPTAVAAGSDVVVPAFAEASGEALGAGAPAPDDALAAAVSEALALTAELVHRGHRHLAPGWAARAGASAEVLRRTGLTAAAAAVDALAAAVRAGGTELVDRWADAHIRLLVTAEQL</sequence>
<evidence type="ECO:0000256" key="2">
    <source>
        <dbReference type="SAM" id="MobiDB-lite"/>
    </source>
</evidence>
<dbReference type="RefSeq" id="WP_354702152.1">
    <property type="nucleotide sequence ID" value="NZ_CP114014.1"/>
</dbReference>
<proteinExistence type="predicted"/>
<gene>
    <name evidence="4" type="ORF">DSM112329_02505</name>
</gene>
<dbReference type="EMBL" id="CP114014">
    <property type="protein sequence ID" value="XAY05647.1"/>
    <property type="molecule type" value="Genomic_DNA"/>
</dbReference>
<dbReference type="InterPro" id="IPR007527">
    <property type="entry name" value="Znf_SWIM"/>
</dbReference>
<feature type="region of interest" description="Disordered" evidence="2">
    <location>
        <begin position="94"/>
        <end position="114"/>
    </location>
</feature>